<dbReference type="EMBL" id="LT934117">
    <property type="protein sequence ID" value="VAH96158.1"/>
    <property type="molecule type" value="Genomic_DNA"/>
</dbReference>
<reference evidence="3 4" key="1">
    <citation type="submission" date="2017-09" db="EMBL/GenBank/DDBJ databases">
        <authorList>
            <consortium name="International Durum Wheat Genome Sequencing Consortium (IDWGSC)"/>
            <person name="Milanesi L."/>
        </authorList>
    </citation>
    <scope>NUCLEOTIDE SEQUENCE [LARGE SCALE GENOMIC DNA]</scope>
    <source>
        <strain evidence="4">cv. Svevo</strain>
    </source>
</reference>
<organism evidence="3 4">
    <name type="scientific">Triticum turgidum subsp. durum</name>
    <name type="common">Durum wheat</name>
    <name type="synonym">Triticum durum</name>
    <dbReference type="NCBI Taxonomy" id="4567"/>
    <lineage>
        <taxon>Eukaryota</taxon>
        <taxon>Viridiplantae</taxon>
        <taxon>Streptophyta</taxon>
        <taxon>Embryophyta</taxon>
        <taxon>Tracheophyta</taxon>
        <taxon>Spermatophyta</taxon>
        <taxon>Magnoliopsida</taxon>
        <taxon>Liliopsida</taxon>
        <taxon>Poales</taxon>
        <taxon>Poaceae</taxon>
        <taxon>BOP clade</taxon>
        <taxon>Pooideae</taxon>
        <taxon>Triticodae</taxon>
        <taxon>Triticeae</taxon>
        <taxon>Triticinae</taxon>
        <taxon>Triticum</taxon>
    </lineage>
</organism>
<evidence type="ECO:0000256" key="1">
    <source>
        <dbReference type="ARBA" id="ARBA00022833"/>
    </source>
</evidence>
<dbReference type="Gramene" id="TRITD4Av1G204120.1">
    <property type="protein sequence ID" value="TRITD4Av1G204120.1"/>
    <property type="gene ID" value="TRITD4Av1G204120"/>
</dbReference>
<protein>
    <recommendedName>
        <fullName evidence="2">tRNA-guanine(15) transglycosylase-like domain-containing protein</fullName>
    </recommendedName>
</protein>
<name>A0A9R0SJ88_TRITD</name>
<proteinExistence type="predicted"/>
<dbReference type="GO" id="GO:0006400">
    <property type="term" value="P:tRNA modification"/>
    <property type="evidence" value="ECO:0007669"/>
    <property type="project" value="InterPro"/>
</dbReference>
<dbReference type="AlphaFoldDB" id="A0A9R0SJ88"/>
<dbReference type="InterPro" id="IPR002616">
    <property type="entry name" value="tRNA_ribo_trans-like"/>
</dbReference>
<keyword evidence="1" id="KW-0862">Zinc</keyword>
<feature type="domain" description="tRNA-guanine(15) transglycosylase-like" evidence="2">
    <location>
        <begin position="2"/>
        <end position="82"/>
    </location>
</feature>
<dbReference type="Pfam" id="PF01702">
    <property type="entry name" value="TGT"/>
    <property type="match status" value="1"/>
</dbReference>
<dbReference type="Gene3D" id="3.20.20.105">
    <property type="entry name" value="Queuine tRNA-ribosyltransferase-like"/>
    <property type="match status" value="1"/>
</dbReference>
<evidence type="ECO:0000313" key="3">
    <source>
        <dbReference type="EMBL" id="VAH96158.1"/>
    </source>
</evidence>
<sequence length="143" mass="16010">MRKDKPEYVMGIGYPLEIVVRRASGADLYDYVYPTRTALFGSALVGKSVPDGSMQFKLENRVLKLKQNAMVIDERPIDTSCPYMGQMEKVASPQVDVRCSSDRFCLTWLAHSVHMEGDVSLVVKDLVSSVIFCSTRVIKQLVS</sequence>
<dbReference type="InterPro" id="IPR036511">
    <property type="entry name" value="TGT-like_sf"/>
</dbReference>
<accession>A0A9R0SJ88</accession>
<dbReference type="PANTHER" id="PTHR43530:SF1">
    <property type="entry name" value="QUEUINE TRNA-RIBOSYLTRANSFERASE CATALYTIC SUBUNIT 1"/>
    <property type="match status" value="1"/>
</dbReference>
<dbReference type="GO" id="GO:0008479">
    <property type="term" value="F:tRNA-guanosine(34) queuine transglycosylase activity"/>
    <property type="evidence" value="ECO:0007669"/>
    <property type="project" value="TreeGrafter"/>
</dbReference>
<evidence type="ECO:0000259" key="2">
    <source>
        <dbReference type="Pfam" id="PF01702"/>
    </source>
</evidence>
<dbReference type="OMA" id="AMVIDER"/>
<dbReference type="PANTHER" id="PTHR43530">
    <property type="entry name" value="QUEUINE TRNA-RIBOSYLTRANSFERASE CATALYTIC SUBUNIT 1"/>
    <property type="match status" value="1"/>
</dbReference>
<dbReference type="GO" id="GO:0005829">
    <property type="term" value="C:cytosol"/>
    <property type="evidence" value="ECO:0007669"/>
    <property type="project" value="TreeGrafter"/>
</dbReference>
<dbReference type="Proteomes" id="UP000324705">
    <property type="component" value="Chromosome 4A"/>
</dbReference>
<evidence type="ECO:0000313" key="4">
    <source>
        <dbReference type="Proteomes" id="UP000324705"/>
    </source>
</evidence>
<keyword evidence="4" id="KW-1185">Reference proteome</keyword>
<dbReference type="SUPFAM" id="SSF51713">
    <property type="entry name" value="tRNA-guanine transglycosylase"/>
    <property type="match status" value="1"/>
</dbReference>
<gene>
    <name evidence="3" type="ORF">TRITD_4Av1G204120</name>
</gene>